<gene>
    <name evidence="1" type="ORF">Q604_UNBC08195G0001</name>
</gene>
<protein>
    <submittedName>
        <fullName evidence="1">Uncharacterized protein</fullName>
    </submittedName>
</protein>
<comment type="caution">
    <text evidence="1">The sequence shown here is derived from an EMBL/GenBank/DDBJ whole genome shotgun (WGS) entry which is preliminary data.</text>
</comment>
<accession>W1Y8W2</accession>
<name>W1Y8W2_9ZZZZ</name>
<evidence type="ECO:0000313" key="1">
    <source>
        <dbReference type="EMBL" id="ETJ37589.1"/>
    </source>
</evidence>
<dbReference type="PROSITE" id="PS51257">
    <property type="entry name" value="PROKAR_LIPOPROTEIN"/>
    <property type="match status" value="1"/>
</dbReference>
<proteinExistence type="predicted"/>
<dbReference type="EMBL" id="AZMM01008195">
    <property type="protein sequence ID" value="ETJ37589.1"/>
    <property type="molecule type" value="Genomic_DNA"/>
</dbReference>
<dbReference type="AlphaFoldDB" id="W1Y8W2"/>
<organism evidence="1">
    <name type="scientific">human gut metagenome</name>
    <dbReference type="NCBI Taxonomy" id="408170"/>
    <lineage>
        <taxon>unclassified sequences</taxon>
        <taxon>metagenomes</taxon>
        <taxon>organismal metagenomes</taxon>
    </lineage>
</organism>
<feature type="non-terminal residue" evidence="1">
    <location>
        <position position="41"/>
    </location>
</feature>
<sequence>MKVNLMLFSLFLLVSIMACNVFAFSISGGGSETSYKETEKT</sequence>
<reference evidence="1" key="1">
    <citation type="submission" date="2013-12" db="EMBL/GenBank/DDBJ databases">
        <title>A Varibaculum cambriense genome reconstructed from a premature infant gut community with otherwise low bacterial novelty that shifts toward anaerobic metabolism during the third week of life.</title>
        <authorList>
            <person name="Brown C.T."/>
            <person name="Sharon I."/>
            <person name="Thomas B.C."/>
            <person name="Castelle C.J."/>
            <person name="Morowitz M.J."/>
            <person name="Banfield J.F."/>
        </authorList>
    </citation>
    <scope>NUCLEOTIDE SEQUENCE</scope>
</reference>